<sequence length="142" mass="15891">MSIMERINTGDMSNLAVVANNLARFGVPKTFFQRASNLAIFISCTIIRMHNELIMKFSAPREYDLHAPIPPSLVFVNRHFIIEPASPISSNVVEIGGIHLNLKATKKLPKDILNFIEQSPHGVVFFTLVVILGFLLCNFVQI</sequence>
<keyword evidence="1" id="KW-0472">Membrane</keyword>
<reference evidence="2 3" key="1">
    <citation type="submission" date="2023-01" db="EMBL/GenBank/DDBJ databases">
        <authorList>
            <person name="Whitehead M."/>
        </authorList>
    </citation>
    <scope>NUCLEOTIDE SEQUENCE [LARGE SCALE GENOMIC DNA]</scope>
</reference>
<gene>
    <name evidence="2" type="ORF">MEUPH1_LOCUS2545</name>
</gene>
<keyword evidence="1" id="KW-1133">Transmembrane helix</keyword>
<dbReference type="SUPFAM" id="SSF53756">
    <property type="entry name" value="UDP-Glycosyltransferase/glycogen phosphorylase"/>
    <property type="match status" value="1"/>
</dbReference>
<proteinExistence type="predicted"/>
<dbReference type="AlphaFoldDB" id="A0AAV0VMX5"/>
<evidence type="ECO:0000256" key="1">
    <source>
        <dbReference type="SAM" id="Phobius"/>
    </source>
</evidence>
<organism evidence="2 3">
    <name type="scientific">Macrosiphum euphorbiae</name>
    <name type="common">potato aphid</name>
    <dbReference type="NCBI Taxonomy" id="13131"/>
    <lineage>
        <taxon>Eukaryota</taxon>
        <taxon>Metazoa</taxon>
        <taxon>Ecdysozoa</taxon>
        <taxon>Arthropoda</taxon>
        <taxon>Hexapoda</taxon>
        <taxon>Insecta</taxon>
        <taxon>Pterygota</taxon>
        <taxon>Neoptera</taxon>
        <taxon>Paraneoptera</taxon>
        <taxon>Hemiptera</taxon>
        <taxon>Sternorrhyncha</taxon>
        <taxon>Aphidomorpha</taxon>
        <taxon>Aphidoidea</taxon>
        <taxon>Aphididae</taxon>
        <taxon>Macrosiphini</taxon>
        <taxon>Macrosiphum</taxon>
    </lineage>
</organism>
<keyword evidence="3" id="KW-1185">Reference proteome</keyword>
<accession>A0AAV0VMX5</accession>
<dbReference type="Proteomes" id="UP001160148">
    <property type="component" value="Unassembled WGS sequence"/>
</dbReference>
<feature type="transmembrane region" description="Helical" evidence="1">
    <location>
        <begin position="122"/>
        <end position="140"/>
    </location>
</feature>
<evidence type="ECO:0000313" key="2">
    <source>
        <dbReference type="EMBL" id="CAI6345543.1"/>
    </source>
</evidence>
<dbReference type="EMBL" id="CARXXK010000001">
    <property type="protein sequence ID" value="CAI6345543.1"/>
    <property type="molecule type" value="Genomic_DNA"/>
</dbReference>
<protein>
    <submittedName>
        <fullName evidence="2">Uncharacterized protein</fullName>
    </submittedName>
</protein>
<evidence type="ECO:0000313" key="3">
    <source>
        <dbReference type="Proteomes" id="UP001160148"/>
    </source>
</evidence>
<name>A0AAV0VMX5_9HEMI</name>
<keyword evidence="1" id="KW-0812">Transmembrane</keyword>
<comment type="caution">
    <text evidence="2">The sequence shown here is derived from an EMBL/GenBank/DDBJ whole genome shotgun (WGS) entry which is preliminary data.</text>
</comment>